<keyword evidence="3" id="KW-1185">Reference proteome</keyword>
<evidence type="ECO:0000313" key="2">
    <source>
        <dbReference type="EMBL" id="POO01358.1"/>
    </source>
</evidence>
<sequence length="43" mass="5188">IIWKEWNEIELKQGKNEAKQRNKKKPSQRRSTNSRVAHHKFSA</sequence>
<evidence type="ECO:0000256" key="1">
    <source>
        <dbReference type="SAM" id="MobiDB-lite"/>
    </source>
</evidence>
<dbReference type="InParanoid" id="A0A2P5FU80"/>
<dbReference type="EMBL" id="JXTC01000008">
    <property type="protein sequence ID" value="POO01358.1"/>
    <property type="molecule type" value="Genomic_DNA"/>
</dbReference>
<name>A0A2P5FU80_TREOI</name>
<dbReference type="Proteomes" id="UP000237000">
    <property type="component" value="Unassembled WGS sequence"/>
</dbReference>
<reference evidence="3" key="1">
    <citation type="submission" date="2016-06" db="EMBL/GenBank/DDBJ databases">
        <title>Parallel loss of symbiosis genes in relatives of nitrogen-fixing non-legume Parasponia.</title>
        <authorList>
            <person name="Van Velzen R."/>
            <person name="Holmer R."/>
            <person name="Bu F."/>
            <person name="Rutten L."/>
            <person name="Van Zeijl A."/>
            <person name="Liu W."/>
            <person name="Santuari L."/>
            <person name="Cao Q."/>
            <person name="Sharma T."/>
            <person name="Shen D."/>
            <person name="Roswanjaya Y."/>
            <person name="Wardhani T."/>
            <person name="Kalhor M.S."/>
            <person name="Jansen J."/>
            <person name="Van den Hoogen J."/>
            <person name="Gungor B."/>
            <person name="Hartog M."/>
            <person name="Hontelez J."/>
            <person name="Verver J."/>
            <person name="Yang W.-C."/>
            <person name="Schijlen E."/>
            <person name="Repin R."/>
            <person name="Schilthuizen M."/>
            <person name="Schranz E."/>
            <person name="Heidstra R."/>
            <person name="Miyata K."/>
            <person name="Fedorova E."/>
            <person name="Kohlen W."/>
            <person name="Bisseling T."/>
            <person name="Smit S."/>
            <person name="Geurts R."/>
        </authorList>
    </citation>
    <scope>NUCLEOTIDE SEQUENCE [LARGE SCALE GENOMIC DNA]</scope>
    <source>
        <strain evidence="3">cv. RG33-2</strain>
    </source>
</reference>
<proteinExistence type="predicted"/>
<gene>
    <name evidence="2" type="ORF">TorRG33x02_026650</name>
</gene>
<comment type="caution">
    <text evidence="2">The sequence shown here is derived from an EMBL/GenBank/DDBJ whole genome shotgun (WGS) entry which is preliminary data.</text>
</comment>
<feature type="non-terminal residue" evidence="2">
    <location>
        <position position="1"/>
    </location>
</feature>
<evidence type="ECO:0000313" key="3">
    <source>
        <dbReference type="Proteomes" id="UP000237000"/>
    </source>
</evidence>
<accession>A0A2P5FU80</accession>
<feature type="region of interest" description="Disordered" evidence="1">
    <location>
        <begin position="14"/>
        <end position="43"/>
    </location>
</feature>
<dbReference type="AlphaFoldDB" id="A0A2P5FU80"/>
<protein>
    <submittedName>
        <fullName evidence="2">Uncharacterized protein</fullName>
    </submittedName>
</protein>
<dbReference type="OrthoDB" id="10386677at2759"/>
<organism evidence="2 3">
    <name type="scientific">Trema orientale</name>
    <name type="common">Charcoal tree</name>
    <name type="synonym">Celtis orientalis</name>
    <dbReference type="NCBI Taxonomy" id="63057"/>
    <lineage>
        <taxon>Eukaryota</taxon>
        <taxon>Viridiplantae</taxon>
        <taxon>Streptophyta</taxon>
        <taxon>Embryophyta</taxon>
        <taxon>Tracheophyta</taxon>
        <taxon>Spermatophyta</taxon>
        <taxon>Magnoliopsida</taxon>
        <taxon>eudicotyledons</taxon>
        <taxon>Gunneridae</taxon>
        <taxon>Pentapetalae</taxon>
        <taxon>rosids</taxon>
        <taxon>fabids</taxon>
        <taxon>Rosales</taxon>
        <taxon>Cannabaceae</taxon>
        <taxon>Trema</taxon>
    </lineage>
</organism>